<accession>A0A2H0BYS0</accession>
<reference evidence="1 2" key="1">
    <citation type="submission" date="2017-09" db="EMBL/GenBank/DDBJ databases">
        <title>Depth-based differentiation of microbial function through sediment-hosted aquifers and enrichment of novel symbionts in the deep terrestrial subsurface.</title>
        <authorList>
            <person name="Probst A.J."/>
            <person name="Ladd B."/>
            <person name="Jarett J.K."/>
            <person name="Geller-Mcgrath D.E."/>
            <person name="Sieber C.M."/>
            <person name="Emerson J.B."/>
            <person name="Anantharaman K."/>
            <person name="Thomas B.C."/>
            <person name="Malmstrom R."/>
            <person name="Stieglmeier M."/>
            <person name="Klingl A."/>
            <person name="Woyke T."/>
            <person name="Ryan C.M."/>
            <person name="Banfield J.F."/>
        </authorList>
    </citation>
    <scope>NUCLEOTIDE SEQUENCE [LARGE SCALE GENOMIC DNA]</scope>
    <source>
        <strain evidence="1">CG22_combo_CG10-13_8_21_14_all_38_20</strain>
    </source>
</reference>
<organism evidence="1 2">
    <name type="scientific">Candidatus Roizmanbacteria bacterium CG22_combo_CG10-13_8_21_14_all_38_20</name>
    <dbReference type="NCBI Taxonomy" id="1974862"/>
    <lineage>
        <taxon>Bacteria</taxon>
        <taxon>Candidatus Roizmaniibacteriota</taxon>
    </lineage>
</organism>
<dbReference type="Proteomes" id="UP000231246">
    <property type="component" value="Unassembled WGS sequence"/>
</dbReference>
<protein>
    <submittedName>
        <fullName evidence="1">Uncharacterized protein</fullName>
    </submittedName>
</protein>
<comment type="caution">
    <text evidence="1">The sequence shown here is derived from an EMBL/GenBank/DDBJ whole genome shotgun (WGS) entry which is preliminary data.</text>
</comment>
<evidence type="ECO:0000313" key="1">
    <source>
        <dbReference type="EMBL" id="PIP62180.1"/>
    </source>
</evidence>
<sequence length="250" mass="28303">MLELEVASLQEQENQVLWYRTKHILQRLSSLKYGHTLSVAAVTNHPVAPINRNLYGEALNPDTNPLISLFESDPISNSVDPVELAWQYYLVNETPNGHLYKDNRLFDQIKKGDGLTLIHVTPSLNSILSNGSELQSTGGCLGASVYTTPLRLDGRIHNLTRFILEDQIPNNPRNSRPEIVAISLNPECCIEANMEENWIDYLRFGQMYSEVFEEQVEQGVYSDSTLISIEQQVVQQVNGAHEFFGIMQRV</sequence>
<name>A0A2H0BYS0_9BACT</name>
<evidence type="ECO:0000313" key="2">
    <source>
        <dbReference type="Proteomes" id="UP000231246"/>
    </source>
</evidence>
<gene>
    <name evidence="1" type="ORF">COW99_00655</name>
</gene>
<dbReference type="EMBL" id="PCTA01000003">
    <property type="protein sequence ID" value="PIP62180.1"/>
    <property type="molecule type" value="Genomic_DNA"/>
</dbReference>
<proteinExistence type="predicted"/>
<dbReference type="AlphaFoldDB" id="A0A2H0BYS0"/>